<dbReference type="Proteomes" id="UP000604046">
    <property type="component" value="Unassembled WGS sequence"/>
</dbReference>
<name>A0A812SW72_9DINO</name>
<protein>
    <submittedName>
        <fullName evidence="1">Uncharacterized protein</fullName>
    </submittedName>
</protein>
<dbReference type="AlphaFoldDB" id="A0A812SW72"/>
<keyword evidence="2" id="KW-1185">Reference proteome</keyword>
<dbReference type="EMBL" id="CAJNDS010002487">
    <property type="protein sequence ID" value="CAE7495534.1"/>
    <property type="molecule type" value="Genomic_DNA"/>
</dbReference>
<evidence type="ECO:0000313" key="1">
    <source>
        <dbReference type="EMBL" id="CAE7495534.1"/>
    </source>
</evidence>
<evidence type="ECO:0000313" key="2">
    <source>
        <dbReference type="Proteomes" id="UP000604046"/>
    </source>
</evidence>
<sequence>MWEQGGNWNTEPGRFLDAALSIFLGPGCKTVAPGRLDGSTSGSAFDCMLIFGGKSVDSEKVWCYNPSENKWVVDWAPGGTPPNAGTELMQMRGARIGSTLYMSGGMVSTASTAFDKTWSYTLSGLFEATTVQEHQVQAGPGSGCSVVAFACSGFGARRVDGGPSSDCPGAEPTRPGSLAAIRRVRERASVTNFLCLPRCLYSLDRFIQFASLRRPDLRGSWPYRSVTEL</sequence>
<gene>
    <name evidence="1" type="ORF">SNAT2548_LOCUS27758</name>
</gene>
<dbReference type="InterPro" id="IPR015915">
    <property type="entry name" value="Kelch-typ_b-propeller"/>
</dbReference>
<accession>A0A812SW72</accession>
<proteinExistence type="predicted"/>
<comment type="caution">
    <text evidence="1">The sequence shown here is derived from an EMBL/GenBank/DDBJ whole genome shotgun (WGS) entry which is preliminary data.</text>
</comment>
<dbReference type="SUPFAM" id="SSF117281">
    <property type="entry name" value="Kelch motif"/>
    <property type="match status" value="1"/>
</dbReference>
<reference evidence="1" key="1">
    <citation type="submission" date="2021-02" db="EMBL/GenBank/DDBJ databases">
        <authorList>
            <person name="Dougan E. K."/>
            <person name="Rhodes N."/>
            <person name="Thang M."/>
            <person name="Chan C."/>
        </authorList>
    </citation>
    <scope>NUCLEOTIDE SEQUENCE</scope>
</reference>
<organism evidence="1 2">
    <name type="scientific">Symbiodinium natans</name>
    <dbReference type="NCBI Taxonomy" id="878477"/>
    <lineage>
        <taxon>Eukaryota</taxon>
        <taxon>Sar</taxon>
        <taxon>Alveolata</taxon>
        <taxon>Dinophyceae</taxon>
        <taxon>Suessiales</taxon>
        <taxon>Symbiodiniaceae</taxon>
        <taxon>Symbiodinium</taxon>
    </lineage>
</organism>
<dbReference type="Gene3D" id="2.120.10.80">
    <property type="entry name" value="Kelch-type beta propeller"/>
    <property type="match status" value="1"/>
</dbReference>